<dbReference type="Pfam" id="PF00534">
    <property type="entry name" value="Glycos_transf_1"/>
    <property type="match status" value="1"/>
</dbReference>
<dbReference type="Gene3D" id="3.40.50.2000">
    <property type="entry name" value="Glycogen Phosphorylase B"/>
    <property type="match status" value="2"/>
</dbReference>
<name>R4T427_9PSEU</name>
<dbReference type="PANTHER" id="PTHR45947">
    <property type="entry name" value="SULFOQUINOVOSYL TRANSFERASE SQD2"/>
    <property type="match status" value="1"/>
</dbReference>
<dbReference type="SUPFAM" id="SSF53756">
    <property type="entry name" value="UDP-Glycosyltransferase/glycogen phosphorylase"/>
    <property type="match status" value="1"/>
</dbReference>
<sequence>MRIAMVSEHASPLAAMGGADAGGQNVHVAALSAALSRQGHDVTVYTRRDNRRVPATVETPDGYRVVHVPAGPAKKLPKDELLPHMGEFGRVLRSRWAKDRPDVVHAHFWMSGLASILAAKDLGIPVTQTFHALGVVKRRYQGKADTSPPERIRLERMIAKQADRVIATCSDEVFELVRMGLPRSRASVVPCGVDLTTFTPDGEVAHRTARRRIVSVGRLVPRKGFDLAIAALPSLPDTELVIVGGPDAGPLDKAPEVRRLRAIADRVGVADRVHLPGLVSREQMPALLRSADAVVCTPWYEPFGIVPLEAMACGVPVVATAVGGLTDTVVDGVTGMLVPPRNPMELAAALRRLLGDASLCESFGLAGADRVRARYSWDRVASDSLRAYGRVLTGEAEVAAAASPS</sequence>
<dbReference type="KEGG" id="aoi:AORI_3192"/>
<dbReference type="GO" id="GO:0016758">
    <property type="term" value="F:hexosyltransferase activity"/>
    <property type="evidence" value="ECO:0007669"/>
    <property type="project" value="TreeGrafter"/>
</dbReference>
<gene>
    <name evidence="5" type="ORF">AORI_3192</name>
</gene>
<dbReference type="InterPro" id="IPR050194">
    <property type="entry name" value="Glycosyltransferase_grp1"/>
</dbReference>
<evidence type="ECO:0000313" key="6">
    <source>
        <dbReference type="Proteomes" id="UP000013968"/>
    </source>
</evidence>
<dbReference type="Proteomes" id="UP000013968">
    <property type="component" value="Chromosome"/>
</dbReference>
<keyword evidence="1" id="KW-0328">Glycosyltransferase</keyword>
<evidence type="ECO:0000259" key="3">
    <source>
        <dbReference type="Pfam" id="PF00534"/>
    </source>
</evidence>
<dbReference type="InterPro" id="IPR001296">
    <property type="entry name" value="Glyco_trans_1"/>
</dbReference>
<keyword evidence="6" id="KW-1185">Reference proteome</keyword>
<protein>
    <submittedName>
        <fullName evidence="5">Glycosyl transferase</fullName>
    </submittedName>
</protein>
<dbReference type="RefSeq" id="WP_016333543.1">
    <property type="nucleotide sequence ID" value="NC_021252.1"/>
</dbReference>
<dbReference type="EMBL" id="CP003410">
    <property type="protein sequence ID" value="AGM05777.1"/>
    <property type="molecule type" value="Genomic_DNA"/>
</dbReference>
<dbReference type="GO" id="GO:1901137">
    <property type="term" value="P:carbohydrate derivative biosynthetic process"/>
    <property type="evidence" value="ECO:0007669"/>
    <property type="project" value="UniProtKB-ARBA"/>
</dbReference>
<dbReference type="HOGENOM" id="CLU_009583_2_3_11"/>
<proteinExistence type="predicted"/>
<dbReference type="PATRIC" id="fig|1156913.3.peg.3270"/>
<keyword evidence="2 5" id="KW-0808">Transferase</keyword>
<dbReference type="AlphaFoldDB" id="R4T427"/>
<organism evidence="5 6">
    <name type="scientific">Amycolatopsis keratiniphila</name>
    <dbReference type="NCBI Taxonomy" id="129921"/>
    <lineage>
        <taxon>Bacteria</taxon>
        <taxon>Bacillati</taxon>
        <taxon>Actinomycetota</taxon>
        <taxon>Actinomycetes</taxon>
        <taxon>Pseudonocardiales</taxon>
        <taxon>Pseudonocardiaceae</taxon>
        <taxon>Amycolatopsis</taxon>
        <taxon>Amycolatopsis japonica group</taxon>
    </lineage>
</organism>
<dbReference type="InterPro" id="IPR028098">
    <property type="entry name" value="Glyco_trans_4-like_N"/>
</dbReference>
<dbReference type="PANTHER" id="PTHR45947:SF3">
    <property type="entry name" value="SULFOQUINOVOSYL TRANSFERASE SQD2"/>
    <property type="match status" value="1"/>
</dbReference>
<evidence type="ECO:0000313" key="5">
    <source>
        <dbReference type="EMBL" id="AGM05777.1"/>
    </source>
</evidence>
<feature type="domain" description="Glycosyltransferase subfamily 4-like N-terminal" evidence="4">
    <location>
        <begin position="22"/>
        <end position="196"/>
    </location>
</feature>
<dbReference type="Pfam" id="PF13439">
    <property type="entry name" value="Glyco_transf_4"/>
    <property type="match status" value="1"/>
</dbReference>
<evidence type="ECO:0000256" key="2">
    <source>
        <dbReference type="ARBA" id="ARBA00022679"/>
    </source>
</evidence>
<feature type="domain" description="Glycosyl transferase family 1" evidence="3">
    <location>
        <begin position="206"/>
        <end position="367"/>
    </location>
</feature>
<accession>R4T427</accession>
<evidence type="ECO:0000259" key="4">
    <source>
        <dbReference type="Pfam" id="PF13439"/>
    </source>
</evidence>
<evidence type="ECO:0000256" key="1">
    <source>
        <dbReference type="ARBA" id="ARBA00022676"/>
    </source>
</evidence>
<reference evidence="5 6" key="1">
    <citation type="journal article" date="2013" name="BMC Genomics">
        <title>ContigScape: a Cytoscape plugin facilitating microbial genome gap closing.</title>
        <authorList>
            <person name="Tang B."/>
            <person name="Wang Q."/>
            <person name="Yang M."/>
            <person name="Xie F."/>
            <person name="Zhu Y."/>
            <person name="Zhuo Y."/>
            <person name="Wang S."/>
            <person name="Gao H."/>
            <person name="Ding X."/>
            <person name="Zhang L."/>
            <person name="Zhao G."/>
            <person name="Zheng H."/>
        </authorList>
    </citation>
    <scope>NUCLEOTIDE SEQUENCE [LARGE SCALE GENOMIC DNA]</scope>
    <source>
        <strain evidence="5 6">HCCB10007</strain>
    </source>
</reference>